<accession>A0A3Q8WSA3</accession>
<dbReference type="GO" id="GO:0006813">
    <property type="term" value="P:potassium ion transport"/>
    <property type="evidence" value="ECO:0007669"/>
    <property type="project" value="InterPro"/>
</dbReference>
<dbReference type="GO" id="GO:0008324">
    <property type="term" value="F:monoatomic cation transmembrane transporter activity"/>
    <property type="evidence" value="ECO:0007669"/>
    <property type="project" value="InterPro"/>
</dbReference>
<feature type="domain" description="RCK C-terminal" evidence="2">
    <location>
        <begin position="134"/>
        <end position="215"/>
    </location>
</feature>
<dbReference type="SUPFAM" id="SSF116726">
    <property type="entry name" value="TrkA C-terminal domain-like"/>
    <property type="match status" value="1"/>
</dbReference>
<feature type="domain" description="RCK N-terminal" evidence="1">
    <location>
        <begin position="1"/>
        <end position="127"/>
    </location>
</feature>
<keyword evidence="4" id="KW-1185">Reference proteome</keyword>
<name>A0A3Q8WSA3_9ACTO</name>
<dbReference type="Gene3D" id="3.40.50.720">
    <property type="entry name" value="NAD(P)-binding Rossmann-like Domain"/>
    <property type="match status" value="1"/>
</dbReference>
<proteinExistence type="predicted"/>
<dbReference type="Pfam" id="PF02254">
    <property type="entry name" value="TrkA_N"/>
    <property type="match status" value="1"/>
</dbReference>
<dbReference type="Pfam" id="PF02080">
    <property type="entry name" value="TrkA_C"/>
    <property type="match status" value="1"/>
</dbReference>
<dbReference type="InterPro" id="IPR003148">
    <property type="entry name" value="RCK_N"/>
</dbReference>
<dbReference type="RefSeq" id="WP_126038257.1">
    <property type="nucleotide sequence ID" value="NZ_CP034438.1"/>
</dbReference>
<sequence>MHYVIMGCGRVGASLAAELSDRGHSVAIIDQNPAAFSRLPDTFDGQQVTGVGFDREALEQAGIEQAAGFAAVSSGDNSNIIAARVVRETFGVSNVVARIYDPPRAAIYERFGVPTVPTVSWTTDQVLRRLIPLPAQVEMRSSAANLSVYSVQVGLPWLGRSVAELEDHLPLRVAFLVRGGEGVIPRDTTVIQKGDQVRVVASPDSINRIESVLAEGPKEQSE</sequence>
<dbReference type="InterPro" id="IPR050721">
    <property type="entry name" value="Trk_Ktr_HKT_K-transport"/>
</dbReference>
<dbReference type="InterPro" id="IPR036721">
    <property type="entry name" value="RCK_C_sf"/>
</dbReference>
<evidence type="ECO:0000313" key="3">
    <source>
        <dbReference type="EMBL" id="AZN29108.1"/>
    </source>
</evidence>
<protein>
    <submittedName>
        <fullName evidence="3">TrkA family potassium uptake protein</fullName>
    </submittedName>
</protein>
<dbReference type="PANTHER" id="PTHR43833:SF8">
    <property type="entry name" value="TRK SYSTEM POTASSIUM UPTAKE PROTEIN TRKA"/>
    <property type="match status" value="1"/>
</dbReference>
<evidence type="ECO:0000259" key="2">
    <source>
        <dbReference type="PROSITE" id="PS51202"/>
    </source>
</evidence>
<gene>
    <name evidence="3" type="ORF">EJO69_01435</name>
</gene>
<dbReference type="Proteomes" id="UP000270021">
    <property type="component" value="Chromosome"/>
</dbReference>
<dbReference type="PROSITE" id="PS51202">
    <property type="entry name" value="RCK_C"/>
    <property type="match status" value="1"/>
</dbReference>
<dbReference type="PANTHER" id="PTHR43833">
    <property type="entry name" value="POTASSIUM CHANNEL PROTEIN 2-RELATED-RELATED"/>
    <property type="match status" value="1"/>
</dbReference>
<dbReference type="InterPro" id="IPR036291">
    <property type="entry name" value="NAD(P)-bd_dom_sf"/>
</dbReference>
<dbReference type="InterPro" id="IPR006037">
    <property type="entry name" value="RCK_C"/>
</dbReference>
<dbReference type="PROSITE" id="PS51201">
    <property type="entry name" value="RCK_N"/>
    <property type="match status" value="1"/>
</dbReference>
<evidence type="ECO:0000259" key="1">
    <source>
        <dbReference type="PROSITE" id="PS51201"/>
    </source>
</evidence>
<reference evidence="3 4" key="1">
    <citation type="submission" date="2018-12" db="EMBL/GenBank/DDBJ databases">
        <title>Complete genome sequence of Flaviflexus salsibiostraticola KCTC 33148.</title>
        <authorList>
            <person name="Bae J.-W."/>
        </authorList>
    </citation>
    <scope>NUCLEOTIDE SEQUENCE [LARGE SCALE GENOMIC DNA]</scope>
    <source>
        <strain evidence="3 4">KCTC 33148</strain>
    </source>
</reference>
<dbReference type="Gene3D" id="3.30.70.1450">
    <property type="entry name" value="Regulator of K+ conductance, C-terminal domain"/>
    <property type="match status" value="1"/>
</dbReference>
<dbReference type="AlphaFoldDB" id="A0A3Q8WSA3"/>
<dbReference type="KEGG" id="fsl:EJO69_01435"/>
<dbReference type="EMBL" id="CP034438">
    <property type="protein sequence ID" value="AZN29108.1"/>
    <property type="molecule type" value="Genomic_DNA"/>
</dbReference>
<dbReference type="OrthoDB" id="3208998at2"/>
<evidence type="ECO:0000313" key="4">
    <source>
        <dbReference type="Proteomes" id="UP000270021"/>
    </source>
</evidence>
<organism evidence="3 4">
    <name type="scientific">Flaviflexus salsibiostraticola</name>
    <dbReference type="NCBI Taxonomy" id="1282737"/>
    <lineage>
        <taxon>Bacteria</taxon>
        <taxon>Bacillati</taxon>
        <taxon>Actinomycetota</taxon>
        <taxon>Actinomycetes</taxon>
        <taxon>Actinomycetales</taxon>
        <taxon>Actinomycetaceae</taxon>
        <taxon>Flaviflexus</taxon>
    </lineage>
</organism>
<dbReference type="SUPFAM" id="SSF51735">
    <property type="entry name" value="NAD(P)-binding Rossmann-fold domains"/>
    <property type="match status" value="1"/>
</dbReference>